<keyword evidence="3 4" id="KW-0418">Kinase</keyword>
<dbReference type="GO" id="GO:0019205">
    <property type="term" value="F:nucleobase-containing compound kinase activity"/>
    <property type="evidence" value="ECO:0007669"/>
    <property type="project" value="InterPro"/>
</dbReference>
<accession>A0AAN9UAP6</accession>
<evidence type="ECO:0008006" key="8">
    <source>
        <dbReference type="Google" id="ProtNLM"/>
    </source>
</evidence>
<dbReference type="InterPro" id="IPR027417">
    <property type="entry name" value="P-loop_NTPase"/>
</dbReference>
<comment type="caution">
    <text evidence="6">The sequence shown here is derived from an EMBL/GenBank/DDBJ whole genome shotgun (WGS) entry which is preliminary data.</text>
</comment>
<dbReference type="GO" id="GO:0006139">
    <property type="term" value="P:nucleobase-containing compound metabolic process"/>
    <property type="evidence" value="ECO:0007669"/>
    <property type="project" value="InterPro"/>
</dbReference>
<evidence type="ECO:0000256" key="3">
    <source>
        <dbReference type="ARBA" id="ARBA00022777"/>
    </source>
</evidence>
<keyword evidence="1 4" id="KW-0808">Transferase</keyword>
<sequence length="303" mass="32805">MLDQSTPRRTGELFRCIATRAGKWVAHLGSVIRDIAVYASQWLLLDRIKTKTRSICTQCPLVSPLLVGAVAPPEEEKPPLIVFLLGCPGAGKGTQSALLKAAFPGPPLLTHLSYGDLLRHVDRIPGSWVSAFPRRRGGTGTTTSSPHLPADAAVQLLRETIVEAGIRRHGQRVWLVDGSPRSDRHVAAWAAAARMPSAQLAIYLSCPPETLIRRVLDRGGSAASSFSSSSSSSSSLSTTAERRADDAVPELVRERVERNGREREALLAALAAAGVRVVRVDADRDVDAVGREVQAHFQMRRDY</sequence>
<name>A0AAN9UAP6_9PEZI</name>
<dbReference type="Proteomes" id="UP001320420">
    <property type="component" value="Unassembled WGS sequence"/>
</dbReference>
<feature type="compositionally biased region" description="Low complexity" evidence="5">
    <location>
        <begin position="222"/>
        <end position="237"/>
    </location>
</feature>
<evidence type="ECO:0000256" key="1">
    <source>
        <dbReference type="ARBA" id="ARBA00022679"/>
    </source>
</evidence>
<evidence type="ECO:0000256" key="5">
    <source>
        <dbReference type="SAM" id="MobiDB-lite"/>
    </source>
</evidence>
<proteinExistence type="inferred from homology"/>
<dbReference type="Pfam" id="PF00406">
    <property type="entry name" value="ADK"/>
    <property type="match status" value="1"/>
</dbReference>
<evidence type="ECO:0000313" key="7">
    <source>
        <dbReference type="Proteomes" id="UP001320420"/>
    </source>
</evidence>
<keyword evidence="7" id="KW-1185">Reference proteome</keyword>
<feature type="region of interest" description="Disordered" evidence="5">
    <location>
        <begin position="222"/>
        <end position="248"/>
    </location>
</feature>
<dbReference type="InterPro" id="IPR000850">
    <property type="entry name" value="Adenylat/UMP-CMP_kin"/>
</dbReference>
<dbReference type="EMBL" id="JAKJXP020000123">
    <property type="protein sequence ID" value="KAK7744307.1"/>
    <property type="molecule type" value="Genomic_DNA"/>
</dbReference>
<reference evidence="6 7" key="1">
    <citation type="submission" date="2024-02" db="EMBL/GenBank/DDBJ databases">
        <title>De novo assembly and annotation of 12 fungi associated with fruit tree decline syndrome in Ontario, Canada.</title>
        <authorList>
            <person name="Sulman M."/>
            <person name="Ellouze W."/>
            <person name="Ilyukhin E."/>
        </authorList>
    </citation>
    <scope>NUCLEOTIDE SEQUENCE [LARGE SCALE GENOMIC DNA]</scope>
    <source>
        <strain evidence="6 7">M11/M66-122</strain>
    </source>
</reference>
<dbReference type="AlphaFoldDB" id="A0AAN9UAP6"/>
<gene>
    <name evidence="6" type="ORF">SLS62_010265</name>
</gene>
<protein>
    <recommendedName>
        <fullName evidence="8">Adenylate kinase</fullName>
    </recommendedName>
</protein>
<organism evidence="6 7">
    <name type="scientific">Diatrype stigma</name>
    <dbReference type="NCBI Taxonomy" id="117547"/>
    <lineage>
        <taxon>Eukaryota</taxon>
        <taxon>Fungi</taxon>
        <taxon>Dikarya</taxon>
        <taxon>Ascomycota</taxon>
        <taxon>Pezizomycotina</taxon>
        <taxon>Sordariomycetes</taxon>
        <taxon>Xylariomycetidae</taxon>
        <taxon>Xylariales</taxon>
        <taxon>Diatrypaceae</taxon>
        <taxon>Diatrype</taxon>
    </lineage>
</organism>
<dbReference type="SUPFAM" id="SSF52540">
    <property type="entry name" value="P-loop containing nucleoside triphosphate hydrolases"/>
    <property type="match status" value="1"/>
</dbReference>
<comment type="similarity">
    <text evidence="4">Belongs to the adenylate kinase family.</text>
</comment>
<dbReference type="PRINTS" id="PR00094">
    <property type="entry name" value="ADENYLTKNASE"/>
</dbReference>
<dbReference type="PANTHER" id="PTHR23359">
    <property type="entry name" value="NUCLEOTIDE KINASE"/>
    <property type="match status" value="1"/>
</dbReference>
<evidence type="ECO:0000313" key="6">
    <source>
        <dbReference type="EMBL" id="KAK7744307.1"/>
    </source>
</evidence>
<dbReference type="GO" id="GO:0005524">
    <property type="term" value="F:ATP binding"/>
    <property type="evidence" value="ECO:0007669"/>
    <property type="project" value="InterPro"/>
</dbReference>
<keyword evidence="2" id="KW-0547">Nucleotide-binding</keyword>
<evidence type="ECO:0000256" key="4">
    <source>
        <dbReference type="RuleBase" id="RU003330"/>
    </source>
</evidence>
<evidence type="ECO:0000256" key="2">
    <source>
        <dbReference type="ARBA" id="ARBA00022741"/>
    </source>
</evidence>
<dbReference type="Gene3D" id="3.40.50.300">
    <property type="entry name" value="P-loop containing nucleotide triphosphate hydrolases"/>
    <property type="match status" value="1"/>
</dbReference>